<proteinExistence type="inferred from homology"/>
<dbReference type="Proteomes" id="UP000275267">
    <property type="component" value="Unassembled WGS sequence"/>
</dbReference>
<feature type="region of interest" description="Disordered" evidence="2">
    <location>
        <begin position="281"/>
        <end position="301"/>
    </location>
</feature>
<comment type="caution">
    <text evidence="4">The sequence shown here is derived from an EMBL/GenBank/DDBJ whole genome shotgun (WGS) entry which is preliminary data.</text>
</comment>
<feature type="compositionally biased region" description="Basic and acidic residues" evidence="2">
    <location>
        <begin position="186"/>
        <end position="207"/>
    </location>
</feature>
<feature type="compositionally biased region" description="Basic and acidic residues" evidence="2">
    <location>
        <begin position="162"/>
        <end position="176"/>
    </location>
</feature>
<gene>
    <name evidence="4" type="ORF">C2845_PMPSC055513</name>
</gene>
<evidence type="ECO:0000256" key="2">
    <source>
        <dbReference type="SAM" id="MobiDB-lite"/>
    </source>
</evidence>
<evidence type="ECO:0000313" key="4">
    <source>
        <dbReference type="EMBL" id="RLM52677.1"/>
    </source>
</evidence>
<evidence type="ECO:0000259" key="3">
    <source>
        <dbReference type="Pfam" id="PF03763"/>
    </source>
</evidence>
<comment type="similarity">
    <text evidence="1">Belongs to the remorin family.</text>
</comment>
<feature type="region of interest" description="Disordered" evidence="2">
    <location>
        <begin position="69"/>
        <end position="231"/>
    </location>
</feature>
<dbReference type="PANTHER" id="PTHR31471">
    <property type="entry name" value="OS02G0116800 PROTEIN"/>
    <property type="match status" value="1"/>
</dbReference>
<name>A0A3L6PD54_PANMI</name>
<reference evidence="5" key="1">
    <citation type="journal article" date="2019" name="Nat. Commun.">
        <title>The genome of broomcorn millet.</title>
        <authorList>
            <person name="Zou C."/>
            <person name="Miki D."/>
            <person name="Li D."/>
            <person name="Tang Q."/>
            <person name="Xiao L."/>
            <person name="Rajput S."/>
            <person name="Deng P."/>
            <person name="Jia W."/>
            <person name="Huang R."/>
            <person name="Zhang M."/>
            <person name="Sun Y."/>
            <person name="Hu J."/>
            <person name="Fu X."/>
            <person name="Schnable P.S."/>
            <person name="Li F."/>
            <person name="Zhang H."/>
            <person name="Feng B."/>
            <person name="Zhu X."/>
            <person name="Liu R."/>
            <person name="Schnable J.C."/>
            <person name="Zhu J.-K."/>
            <person name="Zhang H."/>
        </authorList>
    </citation>
    <scope>NUCLEOTIDE SEQUENCE [LARGE SCALE GENOMIC DNA]</scope>
</reference>
<feature type="domain" description="Remorin C-terminal" evidence="3">
    <location>
        <begin position="246"/>
        <end position="349"/>
    </location>
</feature>
<dbReference type="AlphaFoldDB" id="A0A3L6PD54"/>
<dbReference type="PANTHER" id="PTHR31471:SF96">
    <property type="entry name" value="OS10G0325400 PROTEIN"/>
    <property type="match status" value="1"/>
</dbReference>
<dbReference type="EMBL" id="PQIB02000176">
    <property type="protein sequence ID" value="RLM52677.1"/>
    <property type="molecule type" value="Genomic_DNA"/>
</dbReference>
<protein>
    <submittedName>
        <fullName evidence="4">Remorin</fullName>
    </submittedName>
</protein>
<feature type="compositionally biased region" description="Basic and acidic residues" evidence="2">
    <location>
        <begin position="115"/>
        <end position="125"/>
    </location>
</feature>
<feature type="compositionally biased region" description="Basic and acidic residues" evidence="2">
    <location>
        <begin position="137"/>
        <end position="147"/>
    </location>
</feature>
<organism evidence="4 5">
    <name type="scientific">Panicum miliaceum</name>
    <name type="common">Proso millet</name>
    <name type="synonym">Broomcorn millet</name>
    <dbReference type="NCBI Taxonomy" id="4540"/>
    <lineage>
        <taxon>Eukaryota</taxon>
        <taxon>Viridiplantae</taxon>
        <taxon>Streptophyta</taxon>
        <taxon>Embryophyta</taxon>
        <taxon>Tracheophyta</taxon>
        <taxon>Spermatophyta</taxon>
        <taxon>Magnoliopsida</taxon>
        <taxon>Liliopsida</taxon>
        <taxon>Poales</taxon>
        <taxon>Poaceae</taxon>
        <taxon>PACMAD clade</taxon>
        <taxon>Panicoideae</taxon>
        <taxon>Panicodae</taxon>
        <taxon>Paniceae</taxon>
        <taxon>Panicinae</taxon>
        <taxon>Panicum</taxon>
        <taxon>Panicum sect. Panicum</taxon>
    </lineage>
</organism>
<sequence>MDGDMKHLRVRFSGVRQEDHGGGDTIPVPSQECISFARGLMSNAEEYDAAYAATVAAVAYAIAAREEERLASQEKPIAEKLGTEGKPMAEKVASGENPALLGESRSTPQSKSPPKRGESFKRPIEGSRSPKWFSGKEPIDDACHDEPGANVSVRRPLRPAQKKPEAVISSDEKVADKFLNGSAPSKKKEASFARKGPEKNGSRKFEQDEGNQMLPPTADATAKPMSSYSGRKNRVVATPGMAFSSEAEAVADAWEKEKLAKIKQQYNETMDTITEWEAEKKAKARRQKELRDESDSERKRAKALEEYNEEMSRINKVAIASKLTAEEKRRNAERKVRDKRNIKRRCGRFFTELIRCFCKPSRGSETTPNGCGQGRIPLKIKSYEHRTTLELQKDPFGSLAPGGLTEAEPGTFLPSGARYFKK</sequence>
<dbReference type="OrthoDB" id="775261at2759"/>
<dbReference type="InterPro" id="IPR005516">
    <property type="entry name" value="Remorin_C"/>
</dbReference>
<accession>A0A3L6PD54</accession>
<keyword evidence="5" id="KW-1185">Reference proteome</keyword>
<evidence type="ECO:0000256" key="1">
    <source>
        <dbReference type="ARBA" id="ARBA00005711"/>
    </source>
</evidence>
<evidence type="ECO:0000313" key="5">
    <source>
        <dbReference type="Proteomes" id="UP000275267"/>
    </source>
</evidence>
<dbReference type="Pfam" id="PF03763">
    <property type="entry name" value="Remorin_C"/>
    <property type="match status" value="1"/>
</dbReference>
<feature type="compositionally biased region" description="Basic and acidic residues" evidence="2">
    <location>
        <begin position="69"/>
        <end position="89"/>
    </location>
</feature>
<dbReference type="STRING" id="4540.A0A3L6PD54"/>